<evidence type="ECO:0000313" key="13">
    <source>
        <dbReference type="Ensembl" id="ENSHHUP00000065046.1"/>
    </source>
</evidence>
<evidence type="ECO:0000256" key="2">
    <source>
        <dbReference type="ARBA" id="ARBA00022475"/>
    </source>
</evidence>
<dbReference type="GeneTree" id="ENSGT01050000244902"/>
<dbReference type="GO" id="GO:0007204">
    <property type="term" value="P:positive regulation of cytosolic calcium ion concentration"/>
    <property type="evidence" value="ECO:0007669"/>
    <property type="project" value="TreeGrafter"/>
</dbReference>
<dbReference type="PRINTS" id="PR00586">
    <property type="entry name" value="PRSTNOIDEP4R"/>
</dbReference>
<evidence type="ECO:0000256" key="1">
    <source>
        <dbReference type="ARBA" id="ARBA00004651"/>
    </source>
</evidence>
<organism evidence="13 14">
    <name type="scientific">Hucho hucho</name>
    <name type="common">huchen</name>
    <dbReference type="NCBI Taxonomy" id="62062"/>
    <lineage>
        <taxon>Eukaryota</taxon>
        <taxon>Metazoa</taxon>
        <taxon>Chordata</taxon>
        <taxon>Craniata</taxon>
        <taxon>Vertebrata</taxon>
        <taxon>Euteleostomi</taxon>
        <taxon>Actinopterygii</taxon>
        <taxon>Neopterygii</taxon>
        <taxon>Teleostei</taxon>
        <taxon>Protacanthopterygii</taxon>
        <taxon>Salmoniformes</taxon>
        <taxon>Salmonidae</taxon>
        <taxon>Salmoninae</taxon>
        <taxon>Hucho</taxon>
    </lineage>
</organism>
<feature type="transmembrane region" description="Helical" evidence="11">
    <location>
        <begin position="96"/>
        <end position="118"/>
    </location>
</feature>
<dbReference type="InterPro" id="IPR001758">
    <property type="entry name" value="Prost_EP4_rcpt"/>
</dbReference>
<dbReference type="PROSITE" id="PS50262">
    <property type="entry name" value="G_PROTEIN_RECEP_F1_2"/>
    <property type="match status" value="1"/>
</dbReference>
<feature type="transmembrane region" description="Helical" evidence="11">
    <location>
        <begin position="281"/>
        <end position="299"/>
    </location>
</feature>
<dbReference type="PRINTS" id="PR00237">
    <property type="entry name" value="GPCRRHODOPSN"/>
</dbReference>
<dbReference type="GO" id="GO:0004957">
    <property type="term" value="F:prostaglandin E receptor activity"/>
    <property type="evidence" value="ECO:0007669"/>
    <property type="project" value="InterPro"/>
</dbReference>
<keyword evidence="8" id="KW-0325">Glycoprotein</keyword>
<keyword evidence="6 11" id="KW-0472">Membrane</keyword>
<dbReference type="GO" id="GO:0050728">
    <property type="term" value="P:negative regulation of inflammatory response"/>
    <property type="evidence" value="ECO:0007669"/>
    <property type="project" value="TreeGrafter"/>
</dbReference>
<dbReference type="Proteomes" id="UP000314982">
    <property type="component" value="Unassembled WGS sequence"/>
</dbReference>
<dbReference type="Pfam" id="PF00001">
    <property type="entry name" value="7tm_1"/>
    <property type="match status" value="1"/>
</dbReference>
<feature type="transmembrane region" description="Helical" evidence="11">
    <location>
        <begin position="20"/>
        <end position="41"/>
    </location>
</feature>
<dbReference type="AlphaFoldDB" id="A0A4W5PK82"/>
<evidence type="ECO:0000256" key="9">
    <source>
        <dbReference type="ARBA" id="ARBA00023224"/>
    </source>
</evidence>
<feature type="transmembrane region" description="Helical" evidence="11">
    <location>
        <begin position="233"/>
        <end position="261"/>
    </location>
</feature>
<reference evidence="14" key="1">
    <citation type="submission" date="2018-06" db="EMBL/GenBank/DDBJ databases">
        <title>Genome assembly of Danube salmon.</title>
        <authorList>
            <person name="Macqueen D.J."/>
            <person name="Gundappa M.K."/>
        </authorList>
    </citation>
    <scope>NUCLEOTIDE SEQUENCE [LARGE SCALE GENOMIC DNA]</scope>
</reference>
<accession>A0A4W5PK82</accession>
<dbReference type="GO" id="GO:0007189">
    <property type="term" value="P:adenylate cyclase-activating G protein-coupled receptor signaling pathway"/>
    <property type="evidence" value="ECO:0007669"/>
    <property type="project" value="TreeGrafter"/>
</dbReference>
<evidence type="ECO:0000256" key="10">
    <source>
        <dbReference type="RuleBase" id="RU000688"/>
    </source>
</evidence>
<sequence length="529" mass="59422">MNDTSNVTTHTVPDKSAAAMALPVFMFAVGVIGNIIAIAALSGSKQGRKSSAFFALVCGLAVTDLLGTCLASPITIATYLDKNVLYDRHLCEFHSFLLLFFGVAGLSIICAMSAERYLAICCPYTYQRWGIGQHFARKCLFCIYLSNIVFCCLPVMGMTESMSQPSKTWCFINWMANDPLSAAYSFLYASVSFLLILMTIVLNFAVCGTLLIMHRRKILRPVTRGSTRARWTALSSGVEAQMMTVLMVTSGVVLGCSAPLVVRVFANQISREENSHADLKAIRIAAVNAILDPWIYILLRRTLFSKIRRLSKRVYSGRKAKEPIRFSSRISLYFALFIFPSNLTSLPVPATEKHTHSMTLPPPCFTVGMVPGFLRRDAWHSGQIVQSWFRQTIENRFRCLLANSKQTHVPFTEEWPLYHKGLIGGVLQRWLSFWKVLPSPQRNSGSWDLGHLPDQGPSPRLLSLARQSALESWWLQNFFHLRMMEATVFLGTFNAAEMFWYPSPDLYLNTILSRSSTANSFDLMACFLL</sequence>
<feature type="domain" description="G-protein coupled receptors family 1 profile" evidence="12">
    <location>
        <begin position="33"/>
        <end position="296"/>
    </location>
</feature>
<dbReference type="InterPro" id="IPR008365">
    <property type="entry name" value="Prostanoid_rcpt"/>
</dbReference>
<reference evidence="13" key="3">
    <citation type="submission" date="2025-09" db="UniProtKB">
        <authorList>
            <consortium name="Ensembl"/>
        </authorList>
    </citation>
    <scope>IDENTIFICATION</scope>
</reference>
<keyword evidence="7 10" id="KW-0675">Receptor</keyword>
<keyword evidence="9 10" id="KW-0807">Transducer</keyword>
<comment type="similarity">
    <text evidence="10">Belongs to the G-protein coupled receptor 1 family.</text>
</comment>
<evidence type="ECO:0000256" key="8">
    <source>
        <dbReference type="ARBA" id="ARBA00023180"/>
    </source>
</evidence>
<evidence type="ECO:0000256" key="7">
    <source>
        <dbReference type="ARBA" id="ARBA00023170"/>
    </source>
</evidence>
<protein>
    <recommendedName>
        <fullName evidence="12">G-protein coupled receptors family 1 profile domain-containing protein</fullName>
    </recommendedName>
</protein>
<dbReference type="PANTHER" id="PTHR11866:SF31">
    <property type="entry name" value="G-PROTEIN COUPLED RECEPTORS FAMILY 1 PROFILE DOMAIN-CONTAINING PROTEIN"/>
    <property type="match status" value="1"/>
</dbReference>
<dbReference type="PANTHER" id="PTHR11866">
    <property type="entry name" value="G-PROTEIN COUPLED RECEPTOR FAMILY 1 MEMBER"/>
    <property type="match status" value="1"/>
</dbReference>
<evidence type="ECO:0000256" key="11">
    <source>
        <dbReference type="SAM" id="Phobius"/>
    </source>
</evidence>
<dbReference type="SUPFAM" id="SSF81321">
    <property type="entry name" value="Family A G protein-coupled receptor-like"/>
    <property type="match status" value="1"/>
</dbReference>
<dbReference type="InterPro" id="IPR017452">
    <property type="entry name" value="GPCR_Rhodpsn_7TM"/>
</dbReference>
<feature type="transmembrane region" description="Helical" evidence="11">
    <location>
        <begin position="53"/>
        <end position="76"/>
    </location>
</feature>
<dbReference type="GO" id="GO:0006954">
    <property type="term" value="P:inflammatory response"/>
    <property type="evidence" value="ECO:0007669"/>
    <property type="project" value="TreeGrafter"/>
</dbReference>
<evidence type="ECO:0000313" key="14">
    <source>
        <dbReference type="Proteomes" id="UP000314982"/>
    </source>
</evidence>
<dbReference type="GO" id="GO:0005886">
    <property type="term" value="C:plasma membrane"/>
    <property type="evidence" value="ECO:0007669"/>
    <property type="project" value="UniProtKB-SubCell"/>
</dbReference>
<evidence type="ECO:0000256" key="4">
    <source>
        <dbReference type="ARBA" id="ARBA00022989"/>
    </source>
</evidence>
<evidence type="ECO:0000256" key="5">
    <source>
        <dbReference type="ARBA" id="ARBA00023040"/>
    </source>
</evidence>
<evidence type="ECO:0000256" key="3">
    <source>
        <dbReference type="ARBA" id="ARBA00022692"/>
    </source>
</evidence>
<dbReference type="PRINTS" id="PR01788">
    <property type="entry name" value="PROSTANOIDR"/>
</dbReference>
<reference evidence="13" key="2">
    <citation type="submission" date="2025-08" db="UniProtKB">
        <authorList>
            <consortium name="Ensembl"/>
        </authorList>
    </citation>
    <scope>IDENTIFICATION</scope>
</reference>
<dbReference type="PROSITE" id="PS00237">
    <property type="entry name" value="G_PROTEIN_RECEP_F1_1"/>
    <property type="match status" value="1"/>
</dbReference>
<evidence type="ECO:0000256" key="6">
    <source>
        <dbReference type="ARBA" id="ARBA00023136"/>
    </source>
</evidence>
<feature type="transmembrane region" description="Helical" evidence="11">
    <location>
        <begin position="186"/>
        <end position="212"/>
    </location>
</feature>
<keyword evidence="4 11" id="KW-1133">Transmembrane helix</keyword>
<dbReference type="GO" id="GO:0071380">
    <property type="term" value="P:cellular response to prostaglandin E stimulus"/>
    <property type="evidence" value="ECO:0007669"/>
    <property type="project" value="TreeGrafter"/>
</dbReference>
<name>A0A4W5PK82_9TELE</name>
<comment type="subcellular location">
    <subcellularLocation>
        <location evidence="1">Cell membrane</location>
        <topology evidence="1">Multi-pass membrane protein</topology>
    </subcellularLocation>
</comment>
<evidence type="ECO:0000259" key="12">
    <source>
        <dbReference type="PROSITE" id="PS50262"/>
    </source>
</evidence>
<keyword evidence="5 10" id="KW-0297">G-protein coupled receptor</keyword>
<feature type="transmembrane region" description="Helical" evidence="11">
    <location>
        <begin position="139"/>
        <end position="159"/>
    </location>
</feature>
<keyword evidence="2" id="KW-1003">Cell membrane</keyword>
<proteinExistence type="inferred from homology"/>
<keyword evidence="3 10" id="KW-0812">Transmembrane</keyword>
<dbReference type="STRING" id="62062.ENSHHUP00000065046"/>
<dbReference type="Gene3D" id="1.20.1070.10">
    <property type="entry name" value="Rhodopsin 7-helix transmembrane proteins"/>
    <property type="match status" value="1"/>
</dbReference>
<dbReference type="Ensembl" id="ENSHHUT00000067254.1">
    <property type="protein sequence ID" value="ENSHHUP00000065046.1"/>
    <property type="gene ID" value="ENSHHUG00000038400.1"/>
</dbReference>
<dbReference type="InterPro" id="IPR000276">
    <property type="entry name" value="GPCR_Rhodpsn"/>
</dbReference>
<keyword evidence="14" id="KW-1185">Reference proteome</keyword>